<evidence type="ECO:0000313" key="7">
    <source>
        <dbReference type="Proteomes" id="UP001348817"/>
    </source>
</evidence>
<dbReference type="RefSeq" id="WP_338394810.1">
    <property type="nucleotide sequence ID" value="NZ_AP025315.1"/>
</dbReference>
<reference evidence="6 7" key="1">
    <citation type="submission" date="2021-12" db="EMBL/GenBank/DDBJ databases">
        <title>Genome sequencing of bacteria with rrn-lacking chromosome and rrn-plasmid.</title>
        <authorList>
            <person name="Anda M."/>
            <person name="Iwasaki W."/>
        </authorList>
    </citation>
    <scope>NUCLEOTIDE SEQUENCE [LARGE SCALE GENOMIC DNA]</scope>
    <source>
        <strain evidence="6 7">DSM 100852</strain>
        <plasmid evidence="6 7">pFA1</plasmid>
    </source>
</reference>
<evidence type="ECO:0000313" key="6">
    <source>
        <dbReference type="EMBL" id="BDD11691.1"/>
    </source>
</evidence>
<dbReference type="GO" id="GO:0030313">
    <property type="term" value="C:cell envelope"/>
    <property type="evidence" value="ECO:0007669"/>
    <property type="project" value="UniProtKB-SubCell"/>
</dbReference>
<keyword evidence="6" id="KW-0614">Plasmid</keyword>
<gene>
    <name evidence="6" type="ORF">FUAX_41230</name>
</gene>
<keyword evidence="7" id="KW-1185">Reference proteome</keyword>
<dbReference type="CDD" id="cd02966">
    <property type="entry name" value="TlpA_like_family"/>
    <property type="match status" value="1"/>
</dbReference>
<comment type="subcellular location">
    <subcellularLocation>
        <location evidence="1">Cell envelope</location>
    </subcellularLocation>
</comment>
<dbReference type="Gene3D" id="3.40.30.10">
    <property type="entry name" value="Glutaredoxin"/>
    <property type="match status" value="1"/>
</dbReference>
<dbReference type="GO" id="GO:0017004">
    <property type="term" value="P:cytochrome complex assembly"/>
    <property type="evidence" value="ECO:0007669"/>
    <property type="project" value="UniProtKB-KW"/>
</dbReference>
<accession>A0AAU9CHQ4</accession>
<dbReference type="AlphaFoldDB" id="A0AAU9CHQ4"/>
<dbReference type="PROSITE" id="PS51257">
    <property type="entry name" value="PROKAR_LIPOPROTEIN"/>
    <property type="match status" value="1"/>
</dbReference>
<geneLocation type="plasmid" evidence="6 7">
    <name>pFA1</name>
</geneLocation>
<keyword evidence="3" id="KW-1015">Disulfide bond</keyword>
<feature type="domain" description="Thioredoxin" evidence="5">
    <location>
        <begin position="331"/>
        <end position="468"/>
    </location>
</feature>
<evidence type="ECO:0000256" key="4">
    <source>
        <dbReference type="ARBA" id="ARBA00023284"/>
    </source>
</evidence>
<dbReference type="PANTHER" id="PTHR42852:SF6">
    <property type="entry name" value="THIOL:DISULFIDE INTERCHANGE PROTEIN DSBE"/>
    <property type="match status" value="1"/>
</dbReference>
<evidence type="ECO:0000256" key="1">
    <source>
        <dbReference type="ARBA" id="ARBA00004196"/>
    </source>
</evidence>
<dbReference type="PROSITE" id="PS51352">
    <property type="entry name" value="THIOREDOXIN_2"/>
    <property type="match status" value="1"/>
</dbReference>
<dbReference type="InterPro" id="IPR013766">
    <property type="entry name" value="Thioredoxin_domain"/>
</dbReference>
<keyword evidence="4" id="KW-0676">Redox-active center</keyword>
<proteinExistence type="predicted"/>
<sequence length="468" mass="54076">MMERFNVLKYVLCLLITASCAKEEKRLELEKGMVVITGRVSNLDEGAQMIRFAAESTIESIEKTAIIDSLGNFRLKIELYHPQNVQGFLKKSIIKLYLRPFDSIHLDIDASLLSKERIPDFRITGTSPDAEISNEIQKYLQYCGEHGFNPDTKVKSTKEFLQILKEQINLQDSILQTFSKEYNPSMEFEDWAKKDIKYGIANYLLQYKFANQGYEGDLFDKSIFPINDDDAIVSSLYPLHLKHYALNVGIWQDSVTLNHLKTNNNVEAYRRCMETIISSVEEGLSRDIMSFKLLSGLLNESYEDYEIVSVKIDSYIENGLLKKVLSDKAYGYKNQKALDISFFDSDRQGEKKITRDFWTELKEKHKGKVVYVDIWATWCGPCRGEIPHAIKLHNYFKGKDIAFVNLCLASDKDEWLKMIKNSNIKGDNYFFNKAQEQLLRDQLQFDGYPTYLITDLSLAFPIAILEII</sequence>
<dbReference type="KEGG" id="fax:FUAX_41230"/>
<dbReference type="InterPro" id="IPR013740">
    <property type="entry name" value="Redoxin"/>
</dbReference>
<name>A0AAU9CHQ4_9BACT</name>
<organism evidence="6 7">
    <name type="scientific">Fulvitalea axinellae</name>
    <dbReference type="NCBI Taxonomy" id="1182444"/>
    <lineage>
        <taxon>Bacteria</taxon>
        <taxon>Pseudomonadati</taxon>
        <taxon>Bacteroidota</taxon>
        <taxon>Cytophagia</taxon>
        <taxon>Cytophagales</taxon>
        <taxon>Persicobacteraceae</taxon>
        <taxon>Fulvitalea</taxon>
    </lineage>
</organism>
<dbReference type="GO" id="GO:0016491">
    <property type="term" value="F:oxidoreductase activity"/>
    <property type="evidence" value="ECO:0007669"/>
    <property type="project" value="InterPro"/>
</dbReference>
<protein>
    <recommendedName>
        <fullName evidence="5">Thioredoxin domain-containing protein</fullName>
    </recommendedName>
</protein>
<dbReference type="InterPro" id="IPR050553">
    <property type="entry name" value="Thioredoxin_ResA/DsbE_sf"/>
</dbReference>
<evidence type="ECO:0000256" key="3">
    <source>
        <dbReference type="ARBA" id="ARBA00023157"/>
    </source>
</evidence>
<dbReference type="Pfam" id="PF08534">
    <property type="entry name" value="Redoxin"/>
    <property type="match status" value="1"/>
</dbReference>
<evidence type="ECO:0000259" key="5">
    <source>
        <dbReference type="PROSITE" id="PS51352"/>
    </source>
</evidence>
<dbReference type="PANTHER" id="PTHR42852">
    <property type="entry name" value="THIOL:DISULFIDE INTERCHANGE PROTEIN DSBE"/>
    <property type="match status" value="1"/>
</dbReference>
<dbReference type="InterPro" id="IPR036249">
    <property type="entry name" value="Thioredoxin-like_sf"/>
</dbReference>
<keyword evidence="2" id="KW-0201">Cytochrome c-type biogenesis</keyword>
<dbReference type="Proteomes" id="UP001348817">
    <property type="component" value="Plasmid pFA1"/>
</dbReference>
<dbReference type="SUPFAM" id="SSF52833">
    <property type="entry name" value="Thioredoxin-like"/>
    <property type="match status" value="1"/>
</dbReference>
<evidence type="ECO:0000256" key="2">
    <source>
        <dbReference type="ARBA" id="ARBA00022748"/>
    </source>
</evidence>
<dbReference type="EMBL" id="AP025315">
    <property type="protein sequence ID" value="BDD11691.1"/>
    <property type="molecule type" value="Genomic_DNA"/>
</dbReference>